<keyword evidence="2" id="KW-1185">Reference proteome</keyword>
<dbReference type="RefSeq" id="WP_079414638.1">
    <property type="nucleotide sequence ID" value="NZ_MBTG01000019.1"/>
</dbReference>
<reference evidence="2" key="1">
    <citation type="submission" date="2016-07" db="EMBL/GenBank/DDBJ databases">
        <authorList>
            <person name="Florea S."/>
            <person name="Webb J.S."/>
            <person name="Jaromczyk J."/>
            <person name="Schardl C.L."/>
        </authorList>
    </citation>
    <scope>NUCLEOTIDE SEQUENCE [LARGE SCALE GENOMIC DNA]</scope>
    <source>
        <strain evidence="2">CY1</strain>
    </source>
</reference>
<organism evidence="1 2">
    <name type="scientific">Paenibacillus ferrarius</name>
    <dbReference type="NCBI Taxonomy" id="1469647"/>
    <lineage>
        <taxon>Bacteria</taxon>
        <taxon>Bacillati</taxon>
        <taxon>Bacillota</taxon>
        <taxon>Bacilli</taxon>
        <taxon>Bacillales</taxon>
        <taxon>Paenibacillaceae</taxon>
        <taxon>Paenibacillus</taxon>
    </lineage>
</organism>
<accession>A0A1V4HGT9</accession>
<evidence type="ECO:0000313" key="1">
    <source>
        <dbReference type="EMBL" id="OPH54965.1"/>
    </source>
</evidence>
<proteinExistence type="predicted"/>
<name>A0A1V4HGT9_9BACL</name>
<dbReference type="Proteomes" id="UP000190626">
    <property type="component" value="Unassembled WGS sequence"/>
</dbReference>
<sequence length="170" mass="19798">MIDFLKVKGIKAYNEIIEIAEQPNLLFSNDSGQYNAEANYNLYTIQKLNKLIKKNSISICELEKVFIFVETSWSAYLNKHYKDKSFLFYIWGDCQIPAIRLSIVSFYEGLELPFGCILNKVKDIQNLLIQYKEKAQFDGITIIETDESDLNEDETESEYILTVYSKIIKC</sequence>
<dbReference type="EMBL" id="MBTG01000019">
    <property type="protein sequence ID" value="OPH54965.1"/>
    <property type="molecule type" value="Genomic_DNA"/>
</dbReference>
<protein>
    <submittedName>
        <fullName evidence="1">Uncharacterized protein</fullName>
    </submittedName>
</protein>
<dbReference type="OrthoDB" id="2594787at2"/>
<evidence type="ECO:0000313" key="2">
    <source>
        <dbReference type="Proteomes" id="UP000190626"/>
    </source>
</evidence>
<comment type="caution">
    <text evidence="1">The sequence shown here is derived from an EMBL/GenBank/DDBJ whole genome shotgun (WGS) entry which is preliminary data.</text>
</comment>
<gene>
    <name evidence="1" type="ORF">BC351_30040</name>
</gene>
<dbReference type="AlphaFoldDB" id="A0A1V4HGT9"/>